<dbReference type="Gene3D" id="3.40.1350.10">
    <property type="match status" value="1"/>
</dbReference>
<protein>
    <submittedName>
        <fullName evidence="2">NERD domain-containing protein</fullName>
    </submittedName>
</protein>
<evidence type="ECO:0000313" key="3">
    <source>
        <dbReference type="Proteomes" id="UP000708298"/>
    </source>
</evidence>
<comment type="caution">
    <text evidence="2">The sequence shown here is derived from an EMBL/GenBank/DDBJ whole genome shotgun (WGS) entry which is preliminary data.</text>
</comment>
<dbReference type="SUPFAM" id="SSF52980">
    <property type="entry name" value="Restriction endonuclease-like"/>
    <property type="match status" value="1"/>
</dbReference>
<keyword evidence="3" id="KW-1185">Reference proteome</keyword>
<dbReference type="AlphaFoldDB" id="A0A963YVZ5"/>
<dbReference type="InterPro" id="IPR011856">
    <property type="entry name" value="tRNA_endonuc-like_dom_sf"/>
</dbReference>
<dbReference type="RefSeq" id="WP_227323858.1">
    <property type="nucleotide sequence ID" value="NZ_JAESVB010000027.1"/>
</dbReference>
<reference evidence="2" key="2">
    <citation type="submission" date="2021-01" db="EMBL/GenBank/DDBJ databases">
        <authorList>
            <person name="Mieszkin S."/>
            <person name="Pouder E."/>
            <person name="Alain K."/>
        </authorList>
    </citation>
    <scope>NUCLEOTIDE SEQUENCE</scope>
    <source>
        <strain evidence="2">HW T2.11</strain>
    </source>
</reference>
<dbReference type="EMBL" id="JAESVB010000027">
    <property type="protein sequence ID" value="MCB8878212.1"/>
    <property type="molecule type" value="Genomic_DNA"/>
</dbReference>
<dbReference type="Pfam" id="PF08378">
    <property type="entry name" value="NERD"/>
    <property type="match status" value="1"/>
</dbReference>
<feature type="domain" description="NERD" evidence="1">
    <location>
        <begin position="36"/>
        <end position="150"/>
    </location>
</feature>
<dbReference type="Proteomes" id="UP000708298">
    <property type="component" value="Unassembled WGS sequence"/>
</dbReference>
<evidence type="ECO:0000313" key="2">
    <source>
        <dbReference type="EMBL" id="MCB8878212.1"/>
    </source>
</evidence>
<dbReference type="InterPro" id="IPR011528">
    <property type="entry name" value="NERD"/>
</dbReference>
<reference evidence="2" key="1">
    <citation type="journal article" date="2021" name="Microorganisms">
        <title>Acidisoma silvae sp. nov. and Acidisomacellulosilytica sp. nov., Two Acidophilic Bacteria Isolated from Decaying Wood, Hydrolyzing Cellulose and Producing Poly-3-hydroxybutyrate.</title>
        <authorList>
            <person name="Mieszkin S."/>
            <person name="Pouder E."/>
            <person name="Uroz S."/>
            <person name="Simon-Colin C."/>
            <person name="Alain K."/>
        </authorList>
    </citation>
    <scope>NUCLEOTIDE SEQUENCE</scope>
    <source>
        <strain evidence="2">HW T2.11</strain>
    </source>
</reference>
<dbReference type="InterPro" id="IPR011335">
    <property type="entry name" value="Restrct_endonuc-II-like"/>
</dbReference>
<proteinExistence type="predicted"/>
<dbReference type="GO" id="GO:0003676">
    <property type="term" value="F:nucleic acid binding"/>
    <property type="evidence" value="ECO:0007669"/>
    <property type="project" value="InterPro"/>
</dbReference>
<gene>
    <name evidence="2" type="ORF">ASILVAE211_23715</name>
</gene>
<accession>A0A963YVZ5</accession>
<evidence type="ECO:0000259" key="1">
    <source>
        <dbReference type="PROSITE" id="PS50965"/>
    </source>
</evidence>
<name>A0A963YVZ5_9PROT</name>
<sequence length="213" mass="22925">MGAETVIEAWLSRFKRRHESGVSVAQEDQPDRAAALGALGEALVAGAIRDMGWAVLRNVVLRERGRSAEIDVIARAPGALVVLEVKTWSGFIQGAAQAPSWTRHGRGDEAVAMPNAVAQNRAHVTAVERAIGDREVPVWGLVVSAGHARFAPALRAHIVPAAELSGVLRNAARADHGEVRRIERAWASLGREAARSPSRLAAHIARLQARYRD</sequence>
<organism evidence="2 3">
    <name type="scientific">Acidisoma silvae</name>
    <dbReference type="NCBI Taxonomy" id="2802396"/>
    <lineage>
        <taxon>Bacteria</taxon>
        <taxon>Pseudomonadati</taxon>
        <taxon>Pseudomonadota</taxon>
        <taxon>Alphaproteobacteria</taxon>
        <taxon>Acetobacterales</taxon>
        <taxon>Acidocellaceae</taxon>
        <taxon>Acidisoma</taxon>
    </lineage>
</organism>
<dbReference type="PROSITE" id="PS50965">
    <property type="entry name" value="NERD"/>
    <property type="match status" value="1"/>
</dbReference>